<evidence type="ECO:0000256" key="1">
    <source>
        <dbReference type="SAM" id="MobiDB-lite"/>
    </source>
</evidence>
<dbReference type="PANTHER" id="PTHR39339">
    <property type="entry name" value="SLR1444 PROTEIN"/>
    <property type="match status" value="1"/>
</dbReference>
<dbReference type="PROSITE" id="PS51708">
    <property type="entry name" value="CHAD"/>
    <property type="match status" value="1"/>
</dbReference>
<gene>
    <name evidence="3" type="ORF">FCK90_04615</name>
</gene>
<feature type="region of interest" description="Disordered" evidence="1">
    <location>
        <begin position="1"/>
        <end position="65"/>
    </location>
</feature>
<dbReference type="RefSeq" id="WP_158033132.1">
    <property type="nucleotide sequence ID" value="NZ_ML708613.1"/>
</dbReference>
<dbReference type="Pfam" id="PF05235">
    <property type="entry name" value="CHAD"/>
    <property type="match status" value="1"/>
</dbReference>
<evidence type="ECO:0000259" key="2">
    <source>
        <dbReference type="PROSITE" id="PS51708"/>
    </source>
</evidence>
<dbReference type="Proteomes" id="UP000325957">
    <property type="component" value="Unassembled WGS sequence"/>
</dbReference>
<dbReference type="InterPro" id="IPR038186">
    <property type="entry name" value="CHAD_dom_sf"/>
</dbReference>
<sequence>MLQKASPSHQNQPCQNQLGETMSVQTHGSVKYIDQAPGLDPSGRAPETGEAEEAESSSESDPTAFFDTEDHALARYGVVLRRRAGDDGGWRLLVLEGDGAWETTMPLLKTAPERIPAALLRLLEGVSAGSELSAVPAPSELPEEPGPALETGAELLTRMIAQLTGELVRWDLKVRLDVPDAVHQMRVTARSLRSVLKAGKRFFDDDVVAEIESWLRELGRSLSEARDAEVALEMLPDRLEACGDAVGTAFADRELAEAEAHLRTTSAAARRHVGRSEHIAGLARVRSFAADLPLSEKAGKLSARKTANKLLKRSLKKTRKAAARSAEFERTGEAADTTARLVHLHSVRKAAKRVRYVAAAVDRAGVVPGAWVRSAGEEAKRVQKALGETMDAMVLETWLRRRAVKLHGSRSDHYALGMLHGAEMERVRAGVEQGADVIRELLPDSGQDQN</sequence>
<feature type="compositionally biased region" description="Polar residues" evidence="1">
    <location>
        <begin position="1"/>
        <end position="28"/>
    </location>
</feature>
<dbReference type="InterPro" id="IPR033469">
    <property type="entry name" value="CYTH-like_dom_sf"/>
</dbReference>
<feature type="compositionally biased region" description="Acidic residues" evidence="1">
    <location>
        <begin position="49"/>
        <end position="58"/>
    </location>
</feature>
<accession>A0A5J5L1I8</accession>
<protein>
    <submittedName>
        <fullName evidence="3">CHAD domain-containing protein</fullName>
    </submittedName>
</protein>
<organism evidence="3 4">
    <name type="scientific">Kocuria coralli</name>
    <dbReference type="NCBI Taxonomy" id="1461025"/>
    <lineage>
        <taxon>Bacteria</taxon>
        <taxon>Bacillati</taxon>
        <taxon>Actinomycetota</taxon>
        <taxon>Actinomycetes</taxon>
        <taxon>Micrococcales</taxon>
        <taxon>Micrococcaceae</taxon>
        <taxon>Kocuria</taxon>
    </lineage>
</organism>
<comment type="caution">
    <text evidence="3">The sequence shown here is derived from an EMBL/GenBank/DDBJ whole genome shotgun (WGS) entry which is preliminary data.</text>
</comment>
<feature type="domain" description="CHAD" evidence="2">
    <location>
        <begin position="145"/>
        <end position="443"/>
    </location>
</feature>
<dbReference type="Gene3D" id="1.40.20.10">
    <property type="entry name" value="CHAD domain"/>
    <property type="match status" value="1"/>
</dbReference>
<reference evidence="3 4" key="1">
    <citation type="submission" date="2019-05" db="EMBL/GenBank/DDBJ databases">
        <title>Kocuria coralli sp. nov., a novel actinobacterium isolated from coral reef seawater.</title>
        <authorList>
            <person name="Li J."/>
        </authorList>
    </citation>
    <scope>NUCLEOTIDE SEQUENCE [LARGE SCALE GENOMIC DNA]</scope>
    <source>
        <strain evidence="3 4">SCSIO 13007</strain>
    </source>
</reference>
<evidence type="ECO:0000313" key="4">
    <source>
        <dbReference type="Proteomes" id="UP000325957"/>
    </source>
</evidence>
<dbReference type="InterPro" id="IPR007899">
    <property type="entry name" value="CHAD_dom"/>
</dbReference>
<dbReference type="AlphaFoldDB" id="A0A5J5L1I8"/>
<evidence type="ECO:0000313" key="3">
    <source>
        <dbReference type="EMBL" id="KAA9394821.1"/>
    </source>
</evidence>
<dbReference type="SUPFAM" id="SSF55154">
    <property type="entry name" value="CYTH-like phosphatases"/>
    <property type="match status" value="1"/>
</dbReference>
<dbReference type="OrthoDB" id="9777271at2"/>
<name>A0A5J5L1I8_9MICC</name>
<proteinExistence type="predicted"/>
<dbReference type="PANTHER" id="PTHR39339:SF1">
    <property type="entry name" value="CHAD DOMAIN-CONTAINING PROTEIN"/>
    <property type="match status" value="1"/>
</dbReference>
<dbReference type="EMBL" id="SZWF01000004">
    <property type="protein sequence ID" value="KAA9394821.1"/>
    <property type="molecule type" value="Genomic_DNA"/>
</dbReference>
<dbReference type="SMART" id="SM00880">
    <property type="entry name" value="CHAD"/>
    <property type="match status" value="1"/>
</dbReference>
<keyword evidence="4" id="KW-1185">Reference proteome</keyword>